<dbReference type="STRING" id="1230905.A0A1G4JRB3"/>
<dbReference type="InterPro" id="IPR046341">
    <property type="entry name" value="SET_dom_sf"/>
</dbReference>
<dbReference type="SUPFAM" id="SSF82199">
    <property type="entry name" value="SET domain"/>
    <property type="match status" value="1"/>
</dbReference>
<sequence length="584" mass="68046">MSGSTETSVPEDLIKAFDIRCNKGFFVGKSDICKKVKGVGGFIRKKELEAIRVEGNSDVIELLRIPRLSTFSIYTLLEIVNDENNYADASSFSKTSAAVKASLEKYFRNPILVSHISESLLLVSYFTLFECLRYHGLEIPEKIKKYLDLVLLDTEVDSVYSNLSNSFETSEIRLFRQYGYEKCSEIFNALIDVSNVITSDNQISVKIAKICASCMSRSLEIPEAVDVDSDDFRVNNTLVPVLDFVNHDNDQVNAHFDVDRETGDVLLLLDETPQEEEEFEVFISYSPYEELFNFERTYGFAPVRSKKSPQFWNMCFEKNFFKKFKPRCLDLACFYKWFSIRPCVQLILLGDQVYINDTIEEFRQFLLPFFDNPVREDEPRFEYNPNCYLTFARFAARANGGSENDYLSYYEEVVRTQERSRDETIGIPQLAWSCRFWEDSLVSARFDKEQCMSFEHDSEEDYEKAKNAFEAYFCEYCAWRMRALSIEMTQPTSNFWGRLAAHEQTILGQILLQKRNKSAFFWSEAPSSLTVPFTGCPVLPNQCVAFEIDTDMTKNDHFSYYEESRYSDYVDEEYEHYHQFFNPS</sequence>
<gene>
    <name evidence="1" type="ORF">LAMI_0E13498G</name>
</gene>
<proteinExistence type="predicted"/>
<protein>
    <submittedName>
        <fullName evidence="1">LAMI_0E13498g1_1</fullName>
    </submittedName>
</protein>
<dbReference type="AlphaFoldDB" id="A0A1G4JRB3"/>
<dbReference type="EMBL" id="LT598465">
    <property type="protein sequence ID" value="SCU93178.1"/>
    <property type="molecule type" value="Genomic_DNA"/>
</dbReference>
<keyword evidence="2" id="KW-1185">Reference proteome</keyword>
<name>A0A1G4JRB3_9SACH</name>
<dbReference type="Gene3D" id="3.90.1410.10">
    <property type="entry name" value="set domain protein methyltransferase, domain 1"/>
    <property type="match status" value="1"/>
</dbReference>
<evidence type="ECO:0000313" key="1">
    <source>
        <dbReference type="EMBL" id="SCU93178.1"/>
    </source>
</evidence>
<reference evidence="1 2" key="1">
    <citation type="submission" date="2016-03" db="EMBL/GenBank/DDBJ databases">
        <authorList>
            <person name="Devillers H."/>
        </authorList>
    </citation>
    <scope>NUCLEOTIDE SEQUENCE [LARGE SCALE GENOMIC DNA]</scope>
    <source>
        <strain evidence="1">CBS 11717</strain>
    </source>
</reference>
<accession>A0A1G4JRB3</accession>
<dbReference type="OrthoDB" id="441812at2759"/>
<dbReference type="Proteomes" id="UP000191024">
    <property type="component" value="Chromosome E"/>
</dbReference>
<organism evidence="1 2">
    <name type="scientific">Lachancea mirantina</name>
    <dbReference type="NCBI Taxonomy" id="1230905"/>
    <lineage>
        <taxon>Eukaryota</taxon>
        <taxon>Fungi</taxon>
        <taxon>Dikarya</taxon>
        <taxon>Ascomycota</taxon>
        <taxon>Saccharomycotina</taxon>
        <taxon>Saccharomycetes</taxon>
        <taxon>Saccharomycetales</taxon>
        <taxon>Saccharomycetaceae</taxon>
        <taxon>Lachancea</taxon>
    </lineage>
</organism>
<evidence type="ECO:0000313" key="2">
    <source>
        <dbReference type="Proteomes" id="UP000191024"/>
    </source>
</evidence>